<protein>
    <submittedName>
        <fullName evidence="8">RNA polymerase sigma-70 factor, ECF subfamily</fullName>
    </submittedName>
</protein>
<dbReference type="InterPro" id="IPR013324">
    <property type="entry name" value="RNA_pol_sigma_r3/r4-like"/>
</dbReference>
<dbReference type="PANTHER" id="PTHR43133:SF8">
    <property type="entry name" value="RNA POLYMERASE SIGMA FACTOR HI_1459-RELATED"/>
    <property type="match status" value="1"/>
</dbReference>
<comment type="similarity">
    <text evidence="1">Belongs to the sigma-70 factor family. ECF subfamily.</text>
</comment>
<dbReference type="InterPro" id="IPR013325">
    <property type="entry name" value="RNA_pol_sigma_r2"/>
</dbReference>
<dbReference type="SUPFAM" id="SSF88946">
    <property type="entry name" value="Sigma2 domain of RNA polymerase sigma factors"/>
    <property type="match status" value="1"/>
</dbReference>
<evidence type="ECO:0000256" key="2">
    <source>
        <dbReference type="ARBA" id="ARBA00023015"/>
    </source>
</evidence>
<dbReference type="InterPro" id="IPR013249">
    <property type="entry name" value="RNA_pol_sigma70_r4_t2"/>
</dbReference>
<evidence type="ECO:0000313" key="9">
    <source>
        <dbReference type="Proteomes" id="UP000190961"/>
    </source>
</evidence>
<dbReference type="NCBIfam" id="TIGR02937">
    <property type="entry name" value="sigma70-ECF"/>
    <property type="match status" value="1"/>
</dbReference>
<feature type="domain" description="RNA polymerase sigma factor 70 region 4 type 2" evidence="7">
    <location>
        <begin position="148"/>
        <end position="199"/>
    </location>
</feature>
<dbReference type="EMBL" id="FUZU01000002">
    <property type="protein sequence ID" value="SKC76658.1"/>
    <property type="molecule type" value="Genomic_DNA"/>
</dbReference>
<dbReference type="STRING" id="688867.SAMN05660236_3433"/>
<keyword evidence="2" id="KW-0805">Transcription regulation</keyword>
<evidence type="ECO:0000256" key="4">
    <source>
        <dbReference type="ARBA" id="ARBA00023125"/>
    </source>
</evidence>
<dbReference type="AlphaFoldDB" id="A0A1T5LMF3"/>
<dbReference type="InterPro" id="IPR036388">
    <property type="entry name" value="WH-like_DNA-bd_sf"/>
</dbReference>
<dbReference type="Pfam" id="PF04542">
    <property type="entry name" value="Sigma70_r2"/>
    <property type="match status" value="1"/>
</dbReference>
<name>A0A1T5LMF3_9BACT</name>
<dbReference type="GO" id="GO:0016987">
    <property type="term" value="F:sigma factor activity"/>
    <property type="evidence" value="ECO:0007669"/>
    <property type="project" value="UniProtKB-KW"/>
</dbReference>
<sequence>MQAGKRFHNGEEIFFYFSTRMSSSKVHKSLTDADLLLEYRRYGELAVLGELYDRYMTLVYGVCMKYLKDREESRDAVMQIFEKLIVTLREHEVAHFKSWLFVTSRNHCLMQLRAGKGKKFEEFSSLRMENDTVFHLDDEPEMEANLTKLEKCMETLVVEQKQCVQLFYLQQKCYKEIVQLTGFDDNKVKSYIQNGKRNLKICMDQHG</sequence>
<feature type="domain" description="RNA polymerase sigma-70 region 2" evidence="6">
    <location>
        <begin position="51"/>
        <end position="114"/>
    </location>
</feature>
<evidence type="ECO:0000256" key="1">
    <source>
        <dbReference type="ARBA" id="ARBA00010641"/>
    </source>
</evidence>
<evidence type="ECO:0000256" key="3">
    <source>
        <dbReference type="ARBA" id="ARBA00023082"/>
    </source>
</evidence>
<keyword evidence="3" id="KW-0731">Sigma factor</keyword>
<reference evidence="8 9" key="1">
    <citation type="submission" date="2017-02" db="EMBL/GenBank/DDBJ databases">
        <authorList>
            <person name="Peterson S.W."/>
        </authorList>
    </citation>
    <scope>NUCLEOTIDE SEQUENCE [LARGE SCALE GENOMIC DNA]</scope>
    <source>
        <strain evidence="8 9">DSM 25262</strain>
    </source>
</reference>
<keyword evidence="4" id="KW-0238">DNA-binding</keyword>
<evidence type="ECO:0000259" key="6">
    <source>
        <dbReference type="Pfam" id="PF04542"/>
    </source>
</evidence>
<keyword evidence="9" id="KW-1185">Reference proteome</keyword>
<evidence type="ECO:0000256" key="5">
    <source>
        <dbReference type="ARBA" id="ARBA00023163"/>
    </source>
</evidence>
<dbReference type="SUPFAM" id="SSF88659">
    <property type="entry name" value="Sigma3 and sigma4 domains of RNA polymerase sigma factors"/>
    <property type="match status" value="1"/>
</dbReference>
<dbReference type="Proteomes" id="UP000190961">
    <property type="component" value="Unassembled WGS sequence"/>
</dbReference>
<dbReference type="Gene3D" id="1.10.1740.10">
    <property type="match status" value="1"/>
</dbReference>
<dbReference type="Pfam" id="PF08281">
    <property type="entry name" value="Sigma70_r4_2"/>
    <property type="match status" value="1"/>
</dbReference>
<dbReference type="PANTHER" id="PTHR43133">
    <property type="entry name" value="RNA POLYMERASE ECF-TYPE SIGMA FACTO"/>
    <property type="match status" value="1"/>
</dbReference>
<gene>
    <name evidence="8" type="ORF">SAMN05660236_3433</name>
</gene>
<evidence type="ECO:0000259" key="7">
    <source>
        <dbReference type="Pfam" id="PF08281"/>
    </source>
</evidence>
<accession>A0A1T5LMF3</accession>
<dbReference type="InterPro" id="IPR007627">
    <property type="entry name" value="RNA_pol_sigma70_r2"/>
</dbReference>
<dbReference type="Gene3D" id="1.10.10.10">
    <property type="entry name" value="Winged helix-like DNA-binding domain superfamily/Winged helix DNA-binding domain"/>
    <property type="match status" value="1"/>
</dbReference>
<organism evidence="8 9">
    <name type="scientific">Ohtaekwangia koreensis</name>
    <dbReference type="NCBI Taxonomy" id="688867"/>
    <lineage>
        <taxon>Bacteria</taxon>
        <taxon>Pseudomonadati</taxon>
        <taxon>Bacteroidota</taxon>
        <taxon>Cytophagia</taxon>
        <taxon>Cytophagales</taxon>
        <taxon>Fulvivirgaceae</taxon>
        <taxon>Ohtaekwangia</taxon>
    </lineage>
</organism>
<dbReference type="InterPro" id="IPR039425">
    <property type="entry name" value="RNA_pol_sigma-70-like"/>
</dbReference>
<evidence type="ECO:0000313" key="8">
    <source>
        <dbReference type="EMBL" id="SKC76658.1"/>
    </source>
</evidence>
<proteinExistence type="inferred from homology"/>
<dbReference type="GO" id="GO:0006352">
    <property type="term" value="P:DNA-templated transcription initiation"/>
    <property type="evidence" value="ECO:0007669"/>
    <property type="project" value="InterPro"/>
</dbReference>
<keyword evidence="5" id="KW-0804">Transcription</keyword>
<dbReference type="GO" id="GO:0003677">
    <property type="term" value="F:DNA binding"/>
    <property type="evidence" value="ECO:0007669"/>
    <property type="project" value="UniProtKB-KW"/>
</dbReference>
<dbReference type="InterPro" id="IPR014284">
    <property type="entry name" value="RNA_pol_sigma-70_dom"/>
</dbReference>